<dbReference type="PANTHER" id="PTHR43790:SF3">
    <property type="entry name" value="D-ALLOSE IMPORT ATP-BINDING PROTEIN ALSA-RELATED"/>
    <property type="match status" value="1"/>
</dbReference>
<dbReference type="GO" id="GO:0005524">
    <property type="term" value="F:ATP binding"/>
    <property type="evidence" value="ECO:0007669"/>
    <property type="project" value="UniProtKB-KW"/>
</dbReference>
<protein>
    <submittedName>
        <fullName evidence="10">ATP-binding cassette domain-containing protein</fullName>
    </submittedName>
</protein>
<dbReference type="InterPro" id="IPR003439">
    <property type="entry name" value="ABC_transporter-like_ATP-bd"/>
</dbReference>
<evidence type="ECO:0000256" key="3">
    <source>
        <dbReference type="ARBA" id="ARBA00022597"/>
    </source>
</evidence>
<dbReference type="Pfam" id="PF00005">
    <property type="entry name" value="ABC_tran"/>
    <property type="match status" value="2"/>
</dbReference>
<dbReference type="SMART" id="SM00382">
    <property type="entry name" value="AAA"/>
    <property type="match status" value="2"/>
</dbReference>
<dbReference type="Proteomes" id="UP000475545">
    <property type="component" value="Unassembled WGS sequence"/>
</dbReference>
<dbReference type="PROSITE" id="PS50893">
    <property type="entry name" value="ABC_TRANSPORTER_2"/>
    <property type="match status" value="2"/>
</dbReference>
<proteinExistence type="predicted"/>
<keyword evidence="4" id="KW-0677">Repeat</keyword>
<evidence type="ECO:0000256" key="7">
    <source>
        <dbReference type="ARBA" id="ARBA00022967"/>
    </source>
</evidence>
<organism evidence="10 11">
    <name type="scientific">Gordonia mangrovi</name>
    <dbReference type="NCBI Taxonomy" id="2665643"/>
    <lineage>
        <taxon>Bacteria</taxon>
        <taxon>Bacillati</taxon>
        <taxon>Actinomycetota</taxon>
        <taxon>Actinomycetes</taxon>
        <taxon>Mycobacteriales</taxon>
        <taxon>Gordoniaceae</taxon>
        <taxon>Gordonia</taxon>
    </lineage>
</organism>
<evidence type="ECO:0000313" key="11">
    <source>
        <dbReference type="Proteomes" id="UP000475545"/>
    </source>
</evidence>
<evidence type="ECO:0000256" key="1">
    <source>
        <dbReference type="ARBA" id="ARBA00022448"/>
    </source>
</evidence>
<dbReference type="PROSITE" id="PS00211">
    <property type="entry name" value="ABC_TRANSPORTER_1"/>
    <property type="match status" value="1"/>
</dbReference>
<dbReference type="Gene3D" id="3.40.50.300">
    <property type="entry name" value="P-loop containing nucleotide triphosphate hydrolases"/>
    <property type="match status" value="2"/>
</dbReference>
<keyword evidence="11" id="KW-1185">Reference proteome</keyword>
<evidence type="ECO:0000256" key="2">
    <source>
        <dbReference type="ARBA" id="ARBA00022475"/>
    </source>
</evidence>
<dbReference type="InterPro" id="IPR017871">
    <property type="entry name" value="ABC_transporter-like_CS"/>
</dbReference>
<dbReference type="CDD" id="cd03215">
    <property type="entry name" value="ABC_Carb_Monos_II"/>
    <property type="match status" value="1"/>
</dbReference>
<keyword evidence="6 10" id="KW-0067">ATP-binding</keyword>
<feature type="domain" description="ABC transporter" evidence="9">
    <location>
        <begin position="19"/>
        <end position="254"/>
    </location>
</feature>
<dbReference type="RefSeq" id="WP_160903610.1">
    <property type="nucleotide sequence ID" value="NZ_CP102850.1"/>
</dbReference>
<evidence type="ECO:0000256" key="4">
    <source>
        <dbReference type="ARBA" id="ARBA00022737"/>
    </source>
</evidence>
<keyword evidence="8" id="KW-0472">Membrane</keyword>
<dbReference type="PANTHER" id="PTHR43790">
    <property type="entry name" value="CARBOHYDRATE TRANSPORT ATP-BINDING PROTEIN MG119-RELATED"/>
    <property type="match status" value="1"/>
</dbReference>
<accession>A0A6L7GV50</accession>
<reference evidence="10 11" key="1">
    <citation type="submission" date="2019-11" db="EMBL/GenBank/DDBJ databases">
        <title>Gordonia sp. nov., a novel actinobacterium isolated from mangrove soil in Hainan.</title>
        <authorList>
            <person name="Huang X."/>
            <person name="Xie Y."/>
            <person name="Chu X."/>
            <person name="Xiao K."/>
        </authorList>
    </citation>
    <scope>NUCLEOTIDE SEQUENCE [LARGE SCALE GENOMIC DNA]</scope>
    <source>
        <strain evidence="10 11">HNM0687</strain>
    </source>
</reference>
<feature type="domain" description="ABC transporter" evidence="9">
    <location>
        <begin position="269"/>
        <end position="510"/>
    </location>
</feature>
<gene>
    <name evidence="10" type="ORF">GIY30_19115</name>
</gene>
<dbReference type="EMBL" id="WMBR01000005">
    <property type="protein sequence ID" value="MXP23453.1"/>
    <property type="molecule type" value="Genomic_DNA"/>
</dbReference>
<keyword evidence="2" id="KW-1003">Cell membrane</keyword>
<keyword evidence="3" id="KW-0762">Sugar transport</keyword>
<dbReference type="GO" id="GO:0016887">
    <property type="term" value="F:ATP hydrolysis activity"/>
    <property type="evidence" value="ECO:0007669"/>
    <property type="project" value="InterPro"/>
</dbReference>
<evidence type="ECO:0000256" key="5">
    <source>
        <dbReference type="ARBA" id="ARBA00022741"/>
    </source>
</evidence>
<keyword evidence="5" id="KW-0547">Nucleotide-binding</keyword>
<evidence type="ECO:0000259" key="9">
    <source>
        <dbReference type="PROSITE" id="PS50893"/>
    </source>
</evidence>
<name>A0A6L7GV50_9ACTN</name>
<dbReference type="SUPFAM" id="SSF52540">
    <property type="entry name" value="P-loop containing nucleoside triphosphate hydrolases"/>
    <property type="match status" value="2"/>
</dbReference>
<sequence length="524" mass="56707">MSDRMREADGSDADTTELIQLASITKQFGSQKALDGVDLEIRAGEVHALVGENGAGKSTLGKVISGFHLPDSGRMTVAGKPVSYRSPSAALHDGIVTMHQEISLALDCTVIDNVLLGREQHRFGYVAKRRNLEIFDELVERTGFELDPNATAGDLGLPAQQEVEIMRAIARDARLIIMDEPTAALPGEAAAKLHKVVRRLRDSGTSIVYISHFLDEVLDLSDRVSVLRNGRHVRTRDASDYTHTSLISDMLGRSLEANYPEKPAVPANARVILDAKQVRVPGASGPVDVTVRAGEVLGIFGLVGSGRSELAHALFGATKGVEADITLDESPYQPRSPRYALDSGISLLPESRKTEGLFLGLNQRHNVSSAFLKDVSTAGVVNRKREADLTRDALTDMGVDNVDLTADVMRLSGGNQQKVLFGKCLFRTPKLLILDEPTRGVDVGSRRAIYDRVVEFVRSGMAVIVISSELDEVTHLCHRLVVMRGGEIVGSFDPDSADHDKVLQTAFGASEPELADSAPHTKAR</sequence>
<dbReference type="InterPro" id="IPR003593">
    <property type="entry name" value="AAA+_ATPase"/>
</dbReference>
<dbReference type="CDD" id="cd03216">
    <property type="entry name" value="ABC_Carb_Monos_I"/>
    <property type="match status" value="1"/>
</dbReference>
<keyword evidence="1" id="KW-0813">Transport</keyword>
<comment type="caution">
    <text evidence="10">The sequence shown here is derived from an EMBL/GenBank/DDBJ whole genome shotgun (WGS) entry which is preliminary data.</text>
</comment>
<evidence type="ECO:0000313" key="10">
    <source>
        <dbReference type="EMBL" id="MXP23453.1"/>
    </source>
</evidence>
<dbReference type="AlphaFoldDB" id="A0A6L7GV50"/>
<evidence type="ECO:0000256" key="6">
    <source>
        <dbReference type="ARBA" id="ARBA00022840"/>
    </source>
</evidence>
<evidence type="ECO:0000256" key="8">
    <source>
        <dbReference type="ARBA" id="ARBA00023136"/>
    </source>
</evidence>
<dbReference type="InterPro" id="IPR050107">
    <property type="entry name" value="ABC_carbohydrate_import_ATPase"/>
</dbReference>
<dbReference type="InterPro" id="IPR027417">
    <property type="entry name" value="P-loop_NTPase"/>
</dbReference>
<keyword evidence="7" id="KW-1278">Translocase</keyword>